<accession>A0A5C6DEI9</accession>
<evidence type="ECO:0000313" key="1">
    <source>
        <dbReference type="EMBL" id="TWU35142.1"/>
    </source>
</evidence>
<evidence type="ECO:0000313" key="2">
    <source>
        <dbReference type="Proteomes" id="UP000319143"/>
    </source>
</evidence>
<keyword evidence="2" id="KW-1185">Reference proteome</keyword>
<proteinExistence type="predicted"/>
<organism evidence="1 2">
    <name type="scientific">Novipirellula artificiosorum</name>
    <dbReference type="NCBI Taxonomy" id="2528016"/>
    <lineage>
        <taxon>Bacteria</taxon>
        <taxon>Pseudomonadati</taxon>
        <taxon>Planctomycetota</taxon>
        <taxon>Planctomycetia</taxon>
        <taxon>Pirellulales</taxon>
        <taxon>Pirellulaceae</taxon>
        <taxon>Novipirellula</taxon>
    </lineage>
</organism>
<gene>
    <name evidence="1" type="ORF">Poly41_42860</name>
</gene>
<dbReference type="EMBL" id="SJPV01000007">
    <property type="protein sequence ID" value="TWU35142.1"/>
    <property type="molecule type" value="Genomic_DNA"/>
</dbReference>
<name>A0A5C6DEI9_9BACT</name>
<comment type="caution">
    <text evidence="1">The sequence shown here is derived from an EMBL/GenBank/DDBJ whole genome shotgun (WGS) entry which is preliminary data.</text>
</comment>
<sequence length="265" mass="28485">MFASAEDDIISLKSGEMHTFEMRLVKVDLGRFGVDAAVVFKTGQTLSLSVLGKVVDAFAFLPPSILIDRSQSDDSIEIRLSANGKDKFGTGVELKLMSTTGPISGCSIEGISGSGAKVDLLVSGDEVGFESGGRVAFLLTPATQHDPVEIFLPYEVKGSITVYPKMVSARVSEKTTLTFYLRTHSNDMLSVSEGDEVKLKVLSDQDESSSDLLCKVTDVVAVAANVLRLTITLSTNSMLEKTGVVDAEIGFEDDRRCRIKIAVPH</sequence>
<dbReference type="Proteomes" id="UP000319143">
    <property type="component" value="Unassembled WGS sequence"/>
</dbReference>
<dbReference type="AlphaFoldDB" id="A0A5C6DEI9"/>
<protein>
    <submittedName>
        <fullName evidence="1">Uncharacterized protein</fullName>
    </submittedName>
</protein>
<reference evidence="1 2" key="1">
    <citation type="submission" date="2019-02" db="EMBL/GenBank/DDBJ databases">
        <title>Deep-cultivation of Planctomycetes and their phenomic and genomic characterization uncovers novel biology.</title>
        <authorList>
            <person name="Wiegand S."/>
            <person name="Jogler M."/>
            <person name="Boedeker C."/>
            <person name="Pinto D."/>
            <person name="Vollmers J."/>
            <person name="Rivas-Marin E."/>
            <person name="Kohn T."/>
            <person name="Peeters S.H."/>
            <person name="Heuer A."/>
            <person name="Rast P."/>
            <person name="Oberbeckmann S."/>
            <person name="Bunk B."/>
            <person name="Jeske O."/>
            <person name="Meyerdierks A."/>
            <person name="Storesund J.E."/>
            <person name="Kallscheuer N."/>
            <person name="Luecker S."/>
            <person name="Lage O.M."/>
            <person name="Pohl T."/>
            <person name="Merkel B.J."/>
            <person name="Hornburger P."/>
            <person name="Mueller R.-W."/>
            <person name="Bruemmer F."/>
            <person name="Labrenz M."/>
            <person name="Spormann A.M."/>
            <person name="Op Den Camp H."/>
            <person name="Overmann J."/>
            <person name="Amann R."/>
            <person name="Jetten M.S.M."/>
            <person name="Mascher T."/>
            <person name="Medema M.H."/>
            <person name="Devos D.P."/>
            <person name="Kaster A.-K."/>
            <person name="Ovreas L."/>
            <person name="Rohde M."/>
            <person name="Galperin M.Y."/>
            <person name="Jogler C."/>
        </authorList>
    </citation>
    <scope>NUCLEOTIDE SEQUENCE [LARGE SCALE GENOMIC DNA]</scope>
    <source>
        <strain evidence="1 2">Poly41</strain>
    </source>
</reference>